<reference evidence="7 8" key="1">
    <citation type="submission" date="2016-09" db="EMBL/GenBank/DDBJ databases">
        <title>Genomic evidence for plant-parasitic nematodes as the earliest Wolbachia hosts.</title>
        <authorList>
            <person name="Brown A.M."/>
            <person name="Wasala S.K."/>
            <person name="Howe D.K."/>
            <person name="Peetz A.B."/>
            <person name="Zasada I.A."/>
            <person name="Denver D.R."/>
        </authorList>
    </citation>
    <scope>NUCLEOTIDE SEQUENCE [LARGE SCALE GENOMIC DNA]</scope>
    <source>
        <strain evidence="8">wPpe</strain>
    </source>
</reference>
<gene>
    <name evidence="5" type="primary">rpsU</name>
    <name evidence="7" type="ORF">BIY23_03760</name>
</gene>
<dbReference type="GO" id="GO:0003735">
    <property type="term" value="F:structural constituent of ribosome"/>
    <property type="evidence" value="ECO:0007669"/>
    <property type="project" value="InterPro"/>
</dbReference>
<dbReference type="HAMAP" id="MF_00358">
    <property type="entry name" value="Ribosomal_bS21"/>
    <property type="match status" value="1"/>
</dbReference>
<dbReference type="EMBL" id="MJMG01000009">
    <property type="protein sequence ID" value="OEY86511.1"/>
    <property type="molecule type" value="Genomic_DNA"/>
</dbReference>
<comment type="caution">
    <text evidence="7">The sequence shown here is derived from an EMBL/GenBank/DDBJ whole genome shotgun (WGS) entry which is preliminary data.</text>
</comment>
<dbReference type="GO" id="GO:1990904">
    <property type="term" value="C:ribonucleoprotein complex"/>
    <property type="evidence" value="ECO:0007669"/>
    <property type="project" value="UniProtKB-KW"/>
</dbReference>
<keyword evidence="8" id="KW-1185">Reference proteome</keyword>
<evidence type="ECO:0000313" key="8">
    <source>
        <dbReference type="Proteomes" id="UP000175679"/>
    </source>
</evidence>
<dbReference type="InterPro" id="IPR001911">
    <property type="entry name" value="Ribosomal_bS21"/>
</dbReference>
<sequence length="67" mass="8234">MIEVSVHHGDVDRAFPVLKKIIQREGRWVKMKKQYHEKKSEKRAKKKAEARKKRRYQQARIKQRYSI</sequence>
<organism evidence="7 8">
    <name type="scientific">Wolbachia pipientis</name>
    <dbReference type="NCBI Taxonomy" id="955"/>
    <lineage>
        <taxon>Bacteria</taxon>
        <taxon>Pseudomonadati</taxon>
        <taxon>Pseudomonadota</taxon>
        <taxon>Alphaproteobacteria</taxon>
        <taxon>Rickettsiales</taxon>
        <taxon>Anaplasmataceae</taxon>
        <taxon>Wolbachieae</taxon>
        <taxon>Wolbachia</taxon>
    </lineage>
</organism>
<evidence type="ECO:0000256" key="6">
    <source>
        <dbReference type="SAM" id="MobiDB-lite"/>
    </source>
</evidence>
<dbReference type="OrthoDB" id="7164663at2"/>
<dbReference type="GO" id="GO:0006412">
    <property type="term" value="P:translation"/>
    <property type="evidence" value="ECO:0007669"/>
    <property type="project" value="UniProtKB-UniRule"/>
</dbReference>
<dbReference type="Pfam" id="PF01165">
    <property type="entry name" value="Ribosomal_S21"/>
    <property type="match status" value="1"/>
</dbReference>
<dbReference type="Proteomes" id="UP000175679">
    <property type="component" value="Unassembled WGS sequence"/>
</dbReference>
<dbReference type="NCBIfam" id="TIGR00030">
    <property type="entry name" value="S21p"/>
    <property type="match status" value="1"/>
</dbReference>
<proteinExistence type="inferred from homology"/>
<comment type="similarity">
    <text evidence="1 5">Belongs to the bacterial ribosomal protein bS21 family.</text>
</comment>
<dbReference type="GO" id="GO:0005840">
    <property type="term" value="C:ribosome"/>
    <property type="evidence" value="ECO:0007669"/>
    <property type="project" value="UniProtKB-KW"/>
</dbReference>
<evidence type="ECO:0000256" key="4">
    <source>
        <dbReference type="ARBA" id="ARBA00035135"/>
    </source>
</evidence>
<keyword evidence="3 5" id="KW-0687">Ribonucleoprotein</keyword>
<evidence type="ECO:0000313" key="7">
    <source>
        <dbReference type="EMBL" id="OEY86511.1"/>
    </source>
</evidence>
<evidence type="ECO:0000256" key="1">
    <source>
        <dbReference type="ARBA" id="ARBA00006640"/>
    </source>
</evidence>
<protein>
    <recommendedName>
        <fullName evidence="4 5">Small ribosomal subunit protein bS21</fullName>
    </recommendedName>
</protein>
<keyword evidence="2 5" id="KW-0689">Ribosomal protein</keyword>
<evidence type="ECO:0000256" key="3">
    <source>
        <dbReference type="ARBA" id="ARBA00023274"/>
    </source>
</evidence>
<accession>A0A1E7QJ53</accession>
<dbReference type="RefSeq" id="WP_070065251.1">
    <property type="nucleotide sequence ID" value="NZ_MJMG01000009.1"/>
</dbReference>
<name>A0A1E7QJ53_WOLPI</name>
<feature type="region of interest" description="Disordered" evidence="6">
    <location>
        <begin position="32"/>
        <end position="67"/>
    </location>
</feature>
<dbReference type="AlphaFoldDB" id="A0A1E7QJ53"/>
<evidence type="ECO:0000256" key="2">
    <source>
        <dbReference type="ARBA" id="ARBA00022980"/>
    </source>
</evidence>
<evidence type="ECO:0000256" key="5">
    <source>
        <dbReference type="HAMAP-Rule" id="MF_00358"/>
    </source>
</evidence>